<feature type="domain" description="F-box" evidence="1">
    <location>
        <begin position="1"/>
        <end position="46"/>
    </location>
</feature>
<dbReference type="STRING" id="98765.A0A2R6S3P6"/>
<sequence length="474" mass="53191">MDFRDVPEDILLQIVSYLSVQDVLALKQTCRVLHAFGSTDYLWHRLIEKSDLILDIPVNVPIGGLSADDLQLRAIQAIRLQRNWRSASSRIKRKTPLGTASDALFEHIQFVAGGRWLLTAQGSRRFENRNHTKISLWSLANIQDPHCVAQFELVGKHRNSSVTVQLAEKLVTFVVALFDGSRDFIEIRIVQLDFEINVLDPMSPSPVTITSRRLEIPPSPEDDPTITLMSLIEGISVCENTLVATIARIIPGREISSRILIADTRMGSARWILHDRHIVVLGHVGKDFTVRVYEMPRLPSSGIHSNGDPQGSPEEVHTVEWGPIIKQYQYTLGGSPMDPIHIPHVFTTSLAIMIFNDELGRIIHFPFDKPSKPPRDIEVPLPADISIRLVGIGASGRRAVWMEHSLETTRSRIMKLEVEKTESGGLELFHGELLPPDSPLPFSTDACHMFAFDEATCRLCLGLWDGSLYIVDFM</sequence>
<organism evidence="2 3">
    <name type="scientific">Hermanssonia centrifuga</name>
    <dbReference type="NCBI Taxonomy" id="98765"/>
    <lineage>
        <taxon>Eukaryota</taxon>
        <taxon>Fungi</taxon>
        <taxon>Dikarya</taxon>
        <taxon>Basidiomycota</taxon>
        <taxon>Agaricomycotina</taxon>
        <taxon>Agaricomycetes</taxon>
        <taxon>Polyporales</taxon>
        <taxon>Meruliaceae</taxon>
        <taxon>Hermanssonia</taxon>
    </lineage>
</organism>
<reference evidence="2 3" key="1">
    <citation type="submission" date="2018-02" db="EMBL/GenBank/DDBJ databases">
        <title>Genome sequence of the basidiomycete white-rot fungus Phlebia centrifuga.</title>
        <authorList>
            <person name="Granchi Z."/>
            <person name="Peng M."/>
            <person name="de Vries R.P."/>
            <person name="Hilden K."/>
            <person name="Makela M.R."/>
            <person name="Grigoriev I."/>
            <person name="Riley R."/>
        </authorList>
    </citation>
    <scope>NUCLEOTIDE SEQUENCE [LARGE SCALE GENOMIC DNA]</scope>
    <source>
        <strain evidence="2 3">FBCC195</strain>
    </source>
</reference>
<dbReference type="Proteomes" id="UP000186601">
    <property type="component" value="Unassembled WGS sequence"/>
</dbReference>
<protein>
    <recommendedName>
        <fullName evidence="1">F-box domain-containing protein</fullName>
    </recommendedName>
</protein>
<dbReference type="SMART" id="SM00256">
    <property type="entry name" value="FBOX"/>
    <property type="match status" value="1"/>
</dbReference>
<accession>A0A2R6S3P6</accession>
<dbReference type="InterPro" id="IPR036047">
    <property type="entry name" value="F-box-like_dom_sf"/>
</dbReference>
<gene>
    <name evidence="2" type="ORF">PHLCEN_2v1260</name>
</gene>
<dbReference type="AlphaFoldDB" id="A0A2R6S3P6"/>
<dbReference type="Gene3D" id="1.20.1280.50">
    <property type="match status" value="1"/>
</dbReference>
<proteinExistence type="predicted"/>
<evidence type="ECO:0000259" key="1">
    <source>
        <dbReference type="PROSITE" id="PS50181"/>
    </source>
</evidence>
<evidence type="ECO:0000313" key="3">
    <source>
        <dbReference type="Proteomes" id="UP000186601"/>
    </source>
</evidence>
<dbReference type="EMBL" id="MLYV02000094">
    <property type="protein sequence ID" value="PSS36901.1"/>
    <property type="molecule type" value="Genomic_DNA"/>
</dbReference>
<evidence type="ECO:0000313" key="2">
    <source>
        <dbReference type="EMBL" id="PSS36901.1"/>
    </source>
</evidence>
<dbReference type="InterPro" id="IPR001810">
    <property type="entry name" value="F-box_dom"/>
</dbReference>
<comment type="caution">
    <text evidence="2">The sequence shown here is derived from an EMBL/GenBank/DDBJ whole genome shotgun (WGS) entry which is preliminary data.</text>
</comment>
<dbReference type="SUPFAM" id="SSF81383">
    <property type="entry name" value="F-box domain"/>
    <property type="match status" value="1"/>
</dbReference>
<dbReference type="OrthoDB" id="424465at2759"/>
<keyword evidence="3" id="KW-1185">Reference proteome</keyword>
<name>A0A2R6S3P6_9APHY</name>
<dbReference type="Pfam" id="PF12937">
    <property type="entry name" value="F-box-like"/>
    <property type="match status" value="1"/>
</dbReference>
<dbReference type="PROSITE" id="PS50181">
    <property type="entry name" value="FBOX"/>
    <property type="match status" value="1"/>
</dbReference>